<evidence type="ECO:0000256" key="3">
    <source>
        <dbReference type="ARBA" id="ARBA00011738"/>
    </source>
</evidence>
<keyword evidence="6" id="KW-0808">Transferase</keyword>
<dbReference type="GO" id="GO:0006520">
    <property type="term" value="P:amino acid metabolic process"/>
    <property type="evidence" value="ECO:0007669"/>
    <property type="project" value="InterPro"/>
</dbReference>
<evidence type="ECO:0000313" key="9">
    <source>
        <dbReference type="EMBL" id="TRY61851.1"/>
    </source>
</evidence>
<evidence type="ECO:0000256" key="5">
    <source>
        <dbReference type="ARBA" id="ARBA00022576"/>
    </source>
</evidence>
<evidence type="ECO:0000259" key="8">
    <source>
        <dbReference type="Pfam" id="PF00155"/>
    </source>
</evidence>
<dbReference type="Gene3D" id="3.90.1150.10">
    <property type="entry name" value="Aspartate Aminotransferase, domain 1"/>
    <property type="match status" value="1"/>
</dbReference>
<dbReference type="EMBL" id="VCGU01000459">
    <property type="protein sequence ID" value="TRY61851.1"/>
    <property type="molecule type" value="Genomic_DNA"/>
</dbReference>
<dbReference type="EC" id="2.6.1.1" evidence="4"/>
<evidence type="ECO:0000313" key="10">
    <source>
        <dbReference type="Proteomes" id="UP000318571"/>
    </source>
</evidence>
<dbReference type="AlphaFoldDB" id="A0A553N8T7"/>
<gene>
    <name evidence="9" type="ORF">TCAL_17186</name>
</gene>
<evidence type="ECO:0000256" key="7">
    <source>
        <dbReference type="ARBA" id="ARBA00022898"/>
    </source>
</evidence>
<dbReference type="InterPro" id="IPR015424">
    <property type="entry name" value="PyrdxlP-dep_Trfase"/>
</dbReference>
<comment type="similarity">
    <text evidence="2">Belongs to the class-I pyridoxal-phosphate-dependent aminotransferase family.</text>
</comment>
<keyword evidence="5" id="KW-0032">Aminotransferase</keyword>
<dbReference type="Proteomes" id="UP000318571">
    <property type="component" value="Chromosome 8"/>
</dbReference>
<dbReference type="GO" id="GO:0004069">
    <property type="term" value="F:L-aspartate:2-oxoglutarate aminotransferase activity"/>
    <property type="evidence" value="ECO:0007669"/>
    <property type="project" value="UniProtKB-EC"/>
</dbReference>
<evidence type="ECO:0000256" key="6">
    <source>
        <dbReference type="ARBA" id="ARBA00022679"/>
    </source>
</evidence>
<dbReference type="OMA" id="GTHTEMC"/>
<keyword evidence="10" id="KW-1185">Reference proteome</keyword>
<comment type="cofactor">
    <cofactor evidence="1">
        <name>pyridoxal 5'-phosphate</name>
        <dbReference type="ChEBI" id="CHEBI:597326"/>
    </cofactor>
</comment>
<dbReference type="STRING" id="6832.A0A553N8T7"/>
<sequence length="183" mass="20953">MDWFSKTLVSPNARTYRYWDKRLVGSILRVDRGSSNAPEGAVIILHACAHNPTGIDPSPRTVGHVLESPAHGSRIVDLVLKDEQLFKEWCECIKVMSSRIIEMRQGLRERLEKLNTPGQWNHITEQIGMFFFHGTHTEMCQFLLKEKHVYLLKNGRISMCGVTPSNLDYLAESINEAVNKFKK</sequence>
<comment type="caution">
    <text evidence="9">The sequence shown here is derived from an EMBL/GenBank/DDBJ whole genome shotgun (WGS) entry which is preliminary data.</text>
</comment>
<dbReference type="PANTHER" id="PTHR11879:SF55">
    <property type="entry name" value="GLUTAMATE OXALOACETATE TRANSAMINASE 1, ISOFORM B"/>
    <property type="match status" value="1"/>
</dbReference>
<comment type="subunit">
    <text evidence="3">Homodimer.</text>
</comment>
<dbReference type="InterPro" id="IPR015421">
    <property type="entry name" value="PyrdxlP-dep_Trfase_major"/>
</dbReference>
<organism evidence="9 10">
    <name type="scientific">Tigriopus californicus</name>
    <name type="common">Marine copepod</name>
    <dbReference type="NCBI Taxonomy" id="6832"/>
    <lineage>
        <taxon>Eukaryota</taxon>
        <taxon>Metazoa</taxon>
        <taxon>Ecdysozoa</taxon>
        <taxon>Arthropoda</taxon>
        <taxon>Crustacea</taxon>
        <taxon>Multicrustacea</taxon>
        <taxon>Hexanauplia</taxon>
        <taxon>Copepoda</taxon>
        <taxon>Harpacticoida</taxon>
        <taxon>Harpacticidae</taxon>
        <taxon>Tigriopus</taxon>
    </lineage>
</organism>
<dbReference type="SUPFAM" id="SSF53383">
    <property type="entry name" value="PLP-dependent transferases"/>
    <property type="match status" value="1"/>
</dbReference>
<evidence type="ECO:0000256" key="1">
    <source>
        <dbReference type="ARBA" id="ARBA00001933"/>
    </source>
</evidence>
<dbReference type="PANTHER" id="PTHR11879">
    <property type="entry name" value="ASPARTATE AMINOTRANSFERASE"/>
    <property type="match status" value="1"/>
</dbReference>
<dbReference type="GO" id="GO:0030170">
    <property type="term" value="F:pyridoxal phosphate binding"/>
    <property type="evidence" value="ECO:0007669"/>
    <property type="project" value="InterPro"/>
</dbReference>
<protein>
    <recommendedName>
        <fullName evidence="4">aspartate transaminase</fullName>
        <ecNumber evidence="4">2.6.1.1</ecNumber>
    </recommendedName>
</protein>
<feature type="domain" description="Aminotransferase class I/classII large" evidence="8">
    <location>
        <begin position="68"/>
        <end position="174"/>
    </location>
</feature>
<name>A0A553N8T7_TIGCA</name>
<proteinExistence type="inferred from homology"/>
<dbReference type="Pfam" id="PF00155">
    <property type="entry name" value="Aminotran_1_2"/>
    <property type="match status" value="1"/>
</dbReference>
<dbReference type="InterPro" id="IPR000796">
    <property type="entry name" value="Asp_trans"/>
</dbReference>
<reference evidence="9 10" key="1">
    <citation type="journal article" date="2018" name="Nat. Ecol. Evol.">
        <title>Genomic signatures of mitonuclear coevolution across populations of Tigriopus californicus.</title>
        <authorList>
            <person name="Barreto F.S."/>
            <person name="Watson E.T."/>
            <person name="Lima T.G."/>
            <person name="Willett C.S."/>
            <person name="Edmands S."/>
            <person name="Li W."/>
            <person name="Burton R.S."/>
        </authorList>
    </citation>
    <scope>NUCLEOTIDE SEQUENCE [LARGE SCALE GENOMIC DNA]</scope>
    <source>
        <strain evidence="9 10">San Diego</strain>
    </source>
</reference>
<dbReference type="InterPro" id="IPR004839">
    <property type="entry name" value="Aminotransferase_I/II_large"/>
</dbReference>
<evidence type="ECO:0000256" key="4">
    <source>
        <dbReference type="ARBA" id="ARBA00012753"/>
    </source>
</evidence>
<dbReference type="InterPro" id="IPR015422">
    <property type="entry name" value="PyrdxlP-dep_Trfase_small"/>
</dbReference>
<dbReference type="Gene3D" id="3.40.640.10">
    <property type="entry name" value="Type I PLP-dependent aspartate aminotransferase-like (Major domain)"/>
    <property type="match status" value="1"/>
</dbReference>
<evidence type="ECO:0000256" key="2">
    <source>
        <dbReference type="ARBA" id="ARBA00007441"/>
    </source>
</evidence>
<accession>A0A553N8T7</accession>
<keyword evidence="7" id="KW-0663">Pyridoxal phosphate</keyword>